<sequence length="57" mass="6640">MLLKQYYIRFNITVYGESKQVGYSLNISYTCTPPPQTNLTNITLIIIFGYNFKSIVR</sequence>
<protein>
    <submittedName>
        <fullName evidence="1">Uncharacterized protein</fullName>
    </submittedName>
</protein>
<dbReference type="EMBL" id="OZ004258">
    <property type="protein sequence ID" value="CAK7912787.1"/>
    <property type="molecule type" value="Genomic_DNA"/>
</dbReference>
<keyword evidence="2" id="KW-1185">Reference proteome</keyword>
<evidence type="ECO:0000313" key="2">
    <source>
        <dbReference type="Proteomes" id="UP001497600"/>
    </source>
</evidence>
<dbReference type="Proteomes" id="UP001497600">
    <property type="component" value="Chromosome F"/>
</dbReference>
<gene>
    <name evidence="1" type="ORF">CAAN4_F08614</name>
</gene>
<evidence type="ECO:0000313" key="1">
    <source>
        <dbReference type="EMBL" id="CAK7912787.1"/>
    </source>
</evidence>
<accession>A0ABP0EF71</accession>
<organism evidence="1 2">
    <name type="scientific">[Candida] anglica</name>
    <dbReference type="NCBI Taxonomy" id="148631"/>
    <lineage>
        <taxon>Eukaryota</taxon>
        <taxon>Fungi</taxon>
        <taxon>Dikarya</taxon>
        <taxon>Ascomycota</taxon>
        <taxon>Saccharomycotina</taxon>
        <taxon>Pichiomycetes</taxon>
        <taxon>Debaryomycetaceae</taxon>
        <taxon>Kurtzmaniella</taxon>
    </lineage>
</organism>
<name>A0ABP0EF71_9ASCO</name>
<reference evidence="1 2" key="1">
    <citation type="submission" date="2024-01" db="EMBL/GenBank/DDBJ databases">
        <authorList>
            <consortium name="Genoscope - CEA"/>
            <person name="William W."/>
        </authorList>
    </citation>
    <scope>NUCLEOTIDE SEQUENCE [LARGE SCALE GENOMIC DNA]</scope>
    <source>
        <strain evidence="1 2">29B2s-10</strain>
    </source>
</reference>
<proteinExistence type="predicted"/>